<dbReference type="InterPro" id="IPR003016">
    <property type="entry name" value="2-oxoA_DH_lipoyl-BS"/>
</dbReference>
<dbReference type="PANTHER" id="PTHR23151:SF90">
    <property type="entry name" value="DIHYDROLIPOYLLYSINE-RESIDUE ACETYLTRANSFERASE COMPONENT OF PYRUVATE DEHYDROGENASE COMPLEX, MITOCHONDRIAL-RELATED"/>
    <property type="match status" value="1"/>
</dbReference>
<dbReference type="Gene3D" id="3.30.559.10">
    <property type="entry name" value="Chloramphenicol acetyltransferase-like domain"/>
    <property type="match status" value="1"/>
</dbReference>
<reference evidence="7 8" key="1">
    <citation type="journal article" date="2010" name="J. Bacteriol.">
        <title>The genome of the amoeba symbiont 'Candidatus Amoebophilus asiaticus' reveals common mechanisms for host cell interaction among amoeba-associated bacteria.</title>
        <authorList>
            <person name="Schmitz-Esser S."/>
            <person name="Tischler P."/>
            <person name="Arnold R."/>
            <person name="Montanaro J."/>
            <person name="Wagner M."/>
            <person name="Rattei T."/>
            <person name="Horn M."/>
        </authorList>
    </citation>
    <scope>NUCLEOTIDE SEQUENCE [LARGE SCALE GENOMIC DNA]</scope>
    <source>
        <strain evidence="7 8">5a2</strain>
    </source>
</reference>
<evidence type="ECO:0000259" key="6">
    <source>
        <dbReference type="PROSITE" id="PS51826"/>
    </source>
</evidence>
<keyword evidence="4" id="KW-0012">Acyltransferase</keyword>
<comment type="similarity">
    <text evidence="2 4">Belongs to the 2-oxoacid dehydrogenase family.</text>
</comment>
<dbReference type="InterPro" id="IPR045257">
    <property type="entry name" value="E2/Pdx1"/>
</dbReference>
<evidence type="ECO:0000256" key="2">
    <source>
        <dbReference type="ARBA" id="ARBA00007317"/>
    </source>
</evidence>
<evidence type="ECO:0000313" key="7">
    <source>
        <dbReference type="EMBL" id="ACE05486.1"/>
    </source>
</evidence>
<dbReference type="EC" id="2.3.1.-" evidence="4"/>
<dbReference type="Gene3D" id="4.10.320.10">
    <property type="entry name" value="E3-binding domain"/>
    <property type="match status" value="1"/>
</dbReference>
<protein>
    <recommendedName>
        <fullName evidence="4">Dihydrolipoamide acetyltransferase component of pyruvate dehydrogenase complex</fullName>
        <ecNumber evidence="4">2.3.1.-</ecNumber>
    </recommendedName>
</protein>
<evidence type="ECO:0000313" key="8">
    <source>
        <dbReference type="Proteomes" id="UP000001227"/>
    </source>
</evidence>
<dbReference type="RefSeq" id="WP_012472258.1">
    <property type="nucleotide sequence ID" value="NC_010830.1"/>
</dbReference>
<dbReference type="InterPro" id="IPR011053">
    <property type="entry name" value="Single_hybrid_motif"/>
</dbReference>
<dbReference type="STRING" id="452471.Aasi_0029"/>
<dbReference type="PROSITE" id="PS51826">
    <property type="entry name" value="PSBD"/>
    <property type="match status" value="1"/>
</dbReference>
<dbReference type="GO" id="GO:0006086">
    <property type="term" value="P:pyruvate decarboxylation to acetyl-CoA"/>
    <property type="evidence" value="ECO:0007669"/>
    <property type="project" value="InterPro"/>
</dbReference>
<dbReference type="AlphaFoldDB" id="B3EU67"/>
<dbReference type="InterPro" id="IPR036625">
    <property type="entry name" value="E3-bd_dom_sf"/>
</dbReference>
<organism evidence="7 8">
    <name type="scientific">Amoebophilus asiaticus (strain 5a2)</name>
    <dbReference type="NCBI Taxonomy" id="452471"/>
    <lineage>
        <taxon>Bacteria</taxon>
        <taxon>Pseudomonadati</taxon>
        <taxon>Bacteroidota</taxon>
        <taxon>Cytophagia</taxon>
        <taxon>Cytophagales</taxon>
        <taxon>Amoebophilaceae</taxon>
        <taxon>Candidatus Amoebophilus</taxon>
    </lineage>
</organism>
<keyword evidence="4" id="KW-0808">Transferase</keyword>
<dbReference type="InterPro" id="IPR004167">
    <property type="entry name" value="PSBD"/>
</dbReference>
<evidence type="ECO:0000256" key="1">
    <source>
        <dbReference type="ARBA" id="ARBA00001938"/>
    </source>
</evidence>
<name>B3EU67_AMOA5</name>
<gene>
    <name evidence="7" type="ordered locus">Aasi_0029</name>
</gene>
<feature type="domain" description="Peripheral subunit-binding (PSBD)" evidence="6">
    <location>
        <begin position="133"/>
        <end position="170"/>
    </location>
</feature>
<evidence type="ECO:0000256" key="3">
    <source>
        <dbReference type="ARBA" id="ARBA00022823"/>
    </source>
</evidence>
<dbReference type="Gene3D" id="2.40.50.100">
    <property type="match status" value="1"/>
</dbReference>
<dbReference type="Pfam" id="PF02817">
    <property type="entry name" value="E3_binding"/>
    <property type="match status" value="1"/>
</dbReference>
<dbReference type="Pfam" id="PF00198">
    <property type="entry name" value="2-oxoacid_dh"/>
    <property type="match status" value="1"/>
</dbReference>
<dbReference type="InterPro" id="IPR001078">
    <property type="entry name" value="2-oxoacid_DH_actylTfrase"/>
</dbReference>
<dbReference type="KEGG" id="aas:Aasi_0029"/>
<dbReference type="OrthoDB" id="9805770at2"/>
<proteinExistence type="inferred from homology"/>
<dbReference type="PROSITE" id="PS50968">
    <property type="entry name" value="BIOTINYL_LIPOYL"/>
    <property type="match status" value="1"/>
</dbReference>
<dbReference type="InterPro" id="IPR023213">
    <property type="entry name" value="CAT-like_dom_sf"/>
</dbReference>
<keyword evidence="3 4" id="KW-0450">Lipoyl</keyword>
<dbReference type="HOGENOM" id="CLU_016733_10_2_10"/>
<dbReference type="GO" id="GO:0045254">
    <property type="term" value="C:pyruvate dehydrogenase complex"/>
    <property type="evidence" value="ECO:0007669"/>
    <property type="project" value="InterPro"/>
</dbReference>
<dbReference type="Proteomes" id="UP000001227">
    <property type="component" value="Chromosome"/>
</dbReference>
<dbReference type="PROSITE" id="PS00189">
    <property type="entry name" value="LIPOYL"/>
    <property type="match status" value="1"/>
</dbReference>
<sequence>MAEVIRMPKMSDTMVEGVIAAWLKKVGDTVKSGDILAEVETDKATMELEAYESGTILYVGVQEKQTVPINGVLAIIGKPNEDISALLTEIQQNTAPQAASENVTTTVSASPTTLLQPELPQPNLNANNTGRTLISPLAKKMAQAQGHDITTIQGTGENGRIIKRDIESLVNRQIANSSWSIDGSSNLQEAWETIPVSQIRKTIARRLIESKSAAPHFYLSISVNMDTLVAARVNLNQYTSVKITFNDIIIKAVAVAIKQHLQVNTAWLGDTIRYNKHIHIGVAMAVEAGLLVPVVKFADHKSLSQIATEVKTLTQRAHNNQLQPSDWEGSTFTISNLGMLGIESFTAIVNPPASCILAVGAIQQVPIVKEGTIVPGHVMKVTLSCDHRVVDGAVGAAFLKTLKELLEEPLRLLV</sequence>
<comment type="cofactor">
    <cofactor evidence="1 4">
        <name>(R)-lipoate</name>
        <dbReference type="ChEBI" id="CHEBI:83088"/>
    </cofactor>
</comment>
<feature type="domain" description="Lipoyl-binding" evidence="5">
    <location>
        <begin position="2"/>
        <end position="77"/>
    </location>
</feature>
<dbReference type="SUPFAM" id="SSF52777">
    <property type="entry name" value="CoA-dependent acyltransferases"/>
    <property type="match status" value="1"/>
</dbReference>
<dbReference type="SUPFAM" id="SSF51230">
    <property type="entry name" value="Single hybrid motif"/>
    <property type="match status" value="1"/>
</dbReference>
<dbReference type="PANTHER" id="PTHR23151">
    <property type="entry name" value="DIHYDROLIPOAMIDE ACETYL/SUCCINYL-TRANSFERASE-RELATED"/>
    <property type="match status" value="1"/>
</dbReference>
<keyword evidence="8" id="KW-1185">Reference proteome</keyword>
<dbReference type="Pfam" id="PF00364">
    <property type="entry name" value="Biotin_lipoyl"/>
    <property type="match status" value="1"/>
</dbReference>
<dbReference type="eggNOG" id="COG0508">
    <property type="taxonomic scope" value="Bacteria"/>
</dbReference>
<dbReference type="SUPFAM" id="SSF47005">
    <property type="entry name" value="Peripheral subunit-binding domain of 2-oxo acid dehydrogenase complex"/>
    <property type="match status" value="1"/>
</dbReference>
<dbReference type="CDD" id="cd06849">
    <property type="entry name" value="lipoyl_domain"/>
    <property type="match status" value="1"/>
</dbReference>
<evidence type="ECO:0000259" key="5">
    <source>
        <dbReference type="PROSITE" id="PS50968"/>
    </source>
</evidence>
<dbReference type="InterPro" id="IPR000089">
    <property type="entry name" value="Biotin_lipoyl"/>
</dbReference>
<dbReference type="EMBL" id="CP001102">
    <property type="protein sequence ID" value="ACE05486.1"/>
    <property type="molecule type" value="Genomic_DNA"/>
</dbReference>
<evidence type="ECO:0000256" key="4">
    <source>
        <dbReference type="RuleBase" id="RU003423"/>
    </source>
</evidence>
<dbReference type="GO" id="GO:0016746">
    <property type="term" value="F:acyltransferase activity"/>
    <property type="evidence" value="ECO:0007669"/>
    <property type="project" value="UniProtKB-KW"/>
</dbReference>
<accession>B3EU67</accession>